<dbReference type="RefSeq" id="WP_021476368.1">
    <property type="nucleotide sequence ID" value="NZ_CP017707.1"/>
</dbReference>
<dbReference type="AlphaFoldDB" id="A0A1D9LLZ5"/>
<dbReference type="KEGG" id="cvc:BKX93_21145"/>
<dbReference type="EMBL" id="CP017707">
    <property type="protein sequence ID" value="AOZ52259.1"/>
    <property type="molecule type" value="Genomic_DNA"/>
</dbReference>
<dbReference type="STRING" id="1108595.BKX93_21145"/>
<sequence length="99" mass="10945">MYDCLQDSYTDFSFAIFDAVGRPRPLCGSLSATPLPSGDDSALHDLAAFARDQGYEIDRCEQQLTVRDISLADALAINTRFGGELIISCDLRRDPPVRF</sequence>
<name>A0A1D9LLZ5_9NEIS</name>
<dbReference type="GeneID" id="68843706"/>
<accession>A0A1D9LLZ5</accession>
<protein>
    <submittedName>
        <fullName evidence="1">Uncharacterized protein</fullName>
    </submittedName>
</protein>
<reference evidence="1 2" key="1">
    <citation type="submission" date="2016-10" db="EMBL/GenBank/DDBJ databases">
        <title>Chromobacterium muskegensis sp. nov., an insecticidal bacterium isolated from Sphagnum bogs.</title>
        <authorList>
            <person name="Sparks M.E."/>
            <person name="Blackburn M.B."/>
            <person name="Gundersen-Rindal D.E."/>
            <person name="Mitchell A."/>
            <person name="Farrar R."/>
            <person name="Kuhar D."/>
        </authorList>
    </citation>
    <scope>NUCLEOTIDE SEQUENCE [LARGE SCALE GENOMIC DNA]</scope>
    <source>
        <strain evidence="1 2">21-1</strain>
    </source>
</reference>
<evidence type="ECO:0000313" key="1">
    <source>
        <dbReference type="EMBL" id="AOZ52259.1"/>
    </source>
</evidence>
<proteinExistence type="predicted"/>
<dbReference type="Proteomes" id="UP000178776">
    <property type="component" value="Chromosome"/>
</dbReference>
<gene>
    <name evidence="1" type="ORF">BKX93_21145</name>
</gene>
<organism evidence="1 2">
    <name type="scientific">Chromobacterium vaccinii</name>
    <dbReference type="NCBI Taxonomy" id="1108595"/>
    <lineage>
        <taxon>Bacteria</taxon>
        <taxon>Pseudomonadati</taxon>
        <taxon>Pseudomonadota</taxon>
        <taxon>Betaproteobacteria</taxon>
        <taxon>Neisseriales</taxon>
        <taxon>Chromobacteriaceae</taxon>
        <taxon>Chromobacterium</taxon>
    </lineage>
</organism>
<evidence type="ECO:0000313" key="2">
    <source>
        <dbReference type="Proteomes" id="UP000178776"/>
    </source>
</evidence>